<dbReference type="GO" id="GO:0009246">
    <property type="term" value="P:enterobacterial common antigen biosynthetic process"/>
    <property type="evidence" value="ECO:0007669"/>
    <property type="project" value="TreeGrafter"/>
</dbReference>
<evidence type="ECO:0000256" key="7">
    <source>
        <dbReference type="SAM" id="Phobius"/>
    </source>
</evidence>
<reference evidence="9 10" key="1">
    <citation type="journal article" date="2014" name="Antonie Van Leeuwenhoek">
        <title>Hyphomonas beringensis sp. nov. and Hyphomonas chukchiensis sp. nov., isolated from surface seawater of the Bering Sea and Chukchi Sea.</title>
        <authorList>
            <person name="Li C."/>
            <person name="Lai Q."/>
            <person name="Li G."/>
            <person name="Dong C."/>
            <person name="Wang J."/>
            <person name="Liao Y."/>
            <person name="Shao Z."/>
        </authorList>
    </citation>
    <scope>NUCLEOTIDE SEQUENCE [LARGE SCALE GENOMIC DNA]</scope>
    <source>
        <strain evidence="9 10">BH-BN04-4</strain>
    </source>
</reference>
<evidence type="ECO:0000256" key="4">
    <source>
        <dbReference type="ARBA" id="ARBA00022692"/>
    </source>
</evidence>
<evidence type="ECO:0000313" key="9">
    <source>
        <dbReference type="EMBL" id="KCZ59993.1"/>
    </source>
</evidence>
<evidence type="ECO:0000256" key="6">
    <source>
        <dbReference type="ARBA" id="ARBA00023136"/>
    </source>
</evidence>
<dbReference type="InterPro" id="IPR002656">
    <property type="entry name" value="Acyl_transf_3_dom"/>
</dbReference>
<dbReference type="GO" id="GO:0016413">
    <property type="term" value="F:O-acetyltransferase activity"/>
    <property type="evidence" value="ECO:0007669"/>
    <property type="project" value="TreeGrafter"/>
</dbReference>
<comment type="subcellular location">
    <subcellularLocation>
        <location evidence="1">Cell membrane</location>
        <topology evidence="1">Multi-pass membrane protein</topology>
    </subcellularLocation>
</comment>
<evidence type="ECO:0000256" key="1">
    <source>
        <dbReference type="ARBA" id="ARBA00004651"/>
    </source>
</evidence>
<dbReference type="STRING" id="1280947.HY30_13260"/>
<evidence type="ECO:0000313" key="10">
    <source>
        <dbReference type="Proteomes" id="UP000027190"/>
    </source>
</evidence>
<feature type="transmembrane region" description="Helical" evidence="7">
    <location>
        <begin position="229"/>
        <end position="248"/>
    </location>
</feature>
<evidence type="ECO:0000256" key="3">
    <source>
        <dbReference type="ARBA" id="ARBA00022475"/>
    </source>
</evidence>
<dbReference type="OrthoDB" id="9814956at2"/>
<feature type="transmembrane region" description="Helical" evidence="7">
    <location>
        <begin position="206"/>
        <end position="223"/>
    </location>
</feature>
<dbReference type="PANTHER" id="PTHR40074:SF4">
    <property type="entry name" value="INNER MEMBRANE PROTEIN YCFT"/>
    <property type="match status" value="1"/>
</dbReference>
<sequence>MPLGRVNWVDHAKGACIILIVTLFATQGFAASGMQTGWMGPVMSWAQPFLMPAFFFLAALFLNRTLFGPSRHYIDRKILHFVYFYIVWLVLQDVVLNNGLLFSAPHVFAGDLLAALIEPRESLVLVYMLTVFHAVTGLVRRVPARKVFIIAASLQIAFTTGWIETGSVVLNEFGRWYVFFFAGYIAAPVVFEMAERVAGHGAQTGRALIGWAVANAAFVGLHVAGLPLISLALGFAGTGAMIAFGLMLSRIKWLSIIGYAGRHCLIVYLTCAIPVTLMQRGLIASGEIDHAGLVILTTTLGAVALSLGFHRLVRRTQLNVLYRRPMRLRIKSARFSRSSALLPPPPTAA</sequence>
<dbReference type="PATRIC" id="fig|1280947.3.peg.983"/>
<feature type="transmembrane region" description="Helical" evidence="7">
    <location>
        <begin position="176"/>
        <end position="194"/>
    </location>
</feature>
<dbReference type="GO" id="GO:0005886">
    <property type="term" value="C:plasma membrane"/>
    <property type="evidence" value="ECO:0007669"/>
    <property type="project" value="UniProtKB-SubCell"/>
</dbReference>
<comment type="caution">
    <text evidence="9">The sequence shown here is derived from an EMBL/GenBank/DDBJ whole genome shotgun (WGS) entry which is preliminary data.</text>
</comment>
<dbReference type="EMBL" id="AWFG01000012">
    <property type="protein sequence ID" value="KCZ59993.1"/>
    <property type="molecule type" value="Genomic_DNA"/>
</dbReference>
<evidence type="ECO:0000256" key="5">
    <source>
        <dbReference type="ARBA" id="ARBA00022989"/>
    </source>
</evidence>
<keyword evidence="4 7" id="KW-0812">Transmembrane</keyword>
<evidence type="ECO:0000259" key="8">
    <source>
        <dbReference type="Pfam" id="PF01757"/>
    </source>
</evidence>
<feature type="transmembrane region" description="Helical" evidence="7">
    <location>
        <begin position="260"/>
        <end position="279"/>
    </location>
</feature>
<proteinExistence type="inferred from homology"/>
<dbReference type="PANTHER" id="PTHR40074">
    <property type="entry name" value="O-ACETYLTRANSFERASE WECH"/>
    <property type="match status" value="1"/>
</dbReference>
<feature type="transmembrane region" description="Helical" evidence="7">
    <location>
        <begin position="291"/>
        <end position="313"/>
    </location>
</feature>
<protein>
    <recommendedName>
        <fullName evidence="8">Acyltransferase 3 domain-containing protein</fullName>
    </recommendedName>
</protein>
<comment type="similarity">
    <text evidence="2">Belongs to the acyltransferase 3 family.</text>
</comment>
<feature type="transmembrane region" description="Helical" evidence="7">
    <location>
        <begin position="78"/>
        <end position="102"/>
    </location>
</feature>
<feature type="domain" description="Acyltransferase 3" evidence="8">
    <location>
        <begin position="7"/>
        <end position="306"/>
    </location>
</feature>
<name>A0A062URE7_9PROT</name>
<keyword evidence="3" id="KW-1003">Cell membrane</keyword>
<evidence type="ECO:0000256" key="2">
    <source>
        <dbReference type="ARBA" id="ARBA00007400"/>
    </source>
</evidence>
<organism evidence="9 10">
    <name type="scientific">Hyphomonas chukchiensis</name>
    <dbReference type="NCBI Taxonomy" id="1280947"/>
    <lineage>
        <taxon>Bacteria</taxon>
        <taxon>Pseudomonadati</taxon>
        <taxon>Pseudomonadota</taxon>
        <taxon>Alphaproteobacteria</taxon>
        <taxon>Hyphomonadales</taxon>
        <taxon>Hyphomonadaceae</taxon>
        <taxon>Hyphomonas</taxon>
    </lineage>
</organism>
<keyword evidence="5 7" id="KW-1133">Transmembrane helix</keyword>
<gene>
    <name evidence="9" type="ORF">HY30_13260</name>
</gene>
<dbReference type="AlphaFoldDB" id="A0A062URE7"/>
<feature type="transmembrane region" description="Helical" evidence="7">
    <location>
        <begin position="147"/>
        <end position="170"/>
    </location>
</feature>
<accession>A0A062URE7</accession>
<dbReference type="eggNOG" id="COG4763">
    <property type="taxonomic scope" value="Bacteria"/>
</dbReference>
<keyword evidence="6 7" id="KW-0472">Membrane</keyword>
<dbReference type="Proteomes" id="UP000027190">
    <property type="component" value="Unassembled WGS sequence"/>
</dbReference>
<feature type="transmembrane region" description="Helical" evidence="7">
    <location>
        <begin position="46"/>
        <end position="66"/>
    </location>
</feature>
<keyword evidence="10" id="KW-1185">Reference proteome</keyword>
<dbReference type="RefSeq" id="WP_034737706.1">
    <property type="nucleotide sequence ID" value="NZ_AWFG01000012.1"/>
</dbReference>
<dbReference type="Pfam" id="PF01757">
    <property type="entry name" value="Acyl_transf_3"/>
    <property type="match status" value="1"/>
</dbReference>
<feature type="transmembrane region" description="Helical" evidence="7">
    <location>
        <begin position="122"/>
        <end position="140"/>
    </location>
</feature>